<reference evidence="3" key="1">
    <citation type="submission" date="2021-04" db="EMBL/GenBank/DDBJ databases">
        <title>Genomic characterization of endocarditis-associated Neisseria elongata subsp. nitroreducens.</title>
        <authorList>
            <person name="Schorner M."/>
            <person name="Passarelli-Araujo H."/>
            <person name="Scheffer M."/>
            <person name="Barazzetti F."/>
            <person name="Martins J."/>
            <person name="Machado H."/>
            <person name="Palmeiro J."/>
            <person name="Bazzo M."/>
        </authorList>
    </citation>
    <scope>NUCLEOTIDE SEQUENCE</scope>
    <source>
        <strain evidence="3">Nel_M001</strain>
    </source>
</reference>
<comment type="caution">
    <text evidence="3">The sequence shown here is derived from an EMBL/GenBank/DDBJ whole genome shotgun (WGS) entry which is preliminary data.</text>
</comment>
<dbReference type="Pfam" id="PF01471">
    <property type="entry name" value="PG_binding_1"/>
    <property type="match status" value="1"/>
</dbReference>
<dbReference type="Pfam" id="PF11860">
    <property type="entry name" value="Muramidase"/>
    <property type="match status" value="1"/>
</dbReference>
<dbReference type="RefSeq" id="WP_214037525.1">
    <property type="nucleotide sequence ID" value="NZ_JAGJWT010000002.1"/>
</dbReference>
<feature type="domain" description="Peptidoglycan binding-like" evidence="1">
    <location>
        <begin position="10"/>
        <end position="64"/>
    </location>
</feature>
<organism evidence="3 4">
    <name type="scientific">Neisseria elongata subsp. nitroreducens</name>
    <dbReference type="NCBI Taxonomy" id="90367"/>
    <lineage>
        <taxon>Bacteria</taxon>
        <taxon>Pseudomonadati</taxon>
        <taxon>Pseudomonadota</taxon>
        <taxon>Betaproteobacteria</taxon>
        <taxon>Neisseriales</taxon>
        <taxon>Neisseriaceae</taxon>
        <taxon>Neisseria</taxon>
    </lineage>
</organism>
<evidence type="ECO:0000259" key="1">
    <source>
        <dbReference type="Pfam" id="PF01471"/>
    </source>
</evidence>
<name>A0A9X0ZU52_NEIEL</name>
<evidence type="ECO:0000259" key="2">
    <source>
        <dbReference type="Pfam" id="PF11860"/>
    </source>
</evidence>
<dbReference type="AlphaFoldDB" id="A0A9X0ZU52"/>
<sequence length="268" mass="28841">MTLLKYGMKGEAVAELQRALTAYGHPVADDGDFGEKTEAAVTAFQTACGLMADGKAGRDTLAALAGEDTSRVLKEADIRAAAEILAVEPAVIKAVVHVESAGSGYLPDGRVKILFERHIFHRELEKARGKAAAAEAEREAPHICAKTPGGYRGGTAEYPRLARAMTIDPECGMKAASWGLFQIMGFNYAAAGHSDIHSFVDAVKKSEGEQLLAFARFVTSDKVMLSALQAKDWAAFAERYNGKAYKKNNYDAKLANAYARYADKEKTA</sequence>
<dbReference type="InterPro" id="IPR002477">
    <property type="entry name" value="Peptidoglycan-bd-like"/>
</dbReference>
<protein>
    <submittedName>
        <fullName evidence="3">N-acetylmuramidase family protein</fullName>
    </submittedName>
</protein>
<dbReference type="InterPro" id="IPR036365">
    <property type="entry name" value="PGBD-like_sf"/>
</dbReference>
<dbReference type="SUPFAM" id="SSF47090">
    <property type="entry name" value="PGBD-like"/>
    <property type="match status" value="1"/>
</dbReference>
<dbReference type="InterPro" id="IPR036366">
    <property type="entry name" value="PGBDSf"/>
</dbReference>
<dbReference type="Gene3D" id="1.10.101.10">
    <property type="entry name" value="PGBD-like superfamily/PGBD"/>
    <property type="match status" value="1"/>
</dbReference>
<evidence type="ECO:0000313" key="3">
    <source>
        <dbReference type="EMBL" id="MBS9340092.1"/>
    </source>
</evidence>
<feature type="domain" description="N-acetylmuramidase" evidence="2">
    <location>
        <begin position="88"/>
        <end position="261"/>
    </location>
</feature>
<proteinExistence type="predicted"/>
<evidence type="ECO:0000313" key="4">
    <source>
        <dbReference type="Proteomes" id="UP000708805"/>
    </source>
</evidence>
<dbReference type="EMBL" id="JAGJWT010000002">
    <property type="protein sequence ID" value="MBS9340092.1"/>
    <property type="molecule type" value="Genomic_DNA"/>
</dbReference>
<dbReference type="Proteomes" id="UP000708805">
    <property type="component" value="Unassembled WGS sequence"/>
</dbReference>
<dbReference type="InterPro" id="IPR024408">
    <property type="entry name" value="Muramidase"/>
</dbReference>
<accession>A0A9X0ZU52</accession>
<gene>
    <name evidence="3" type="ORF">J8641_04510</name>
</gene>